<sequence>MGENGKRHSNLESFLACVTPSVSTYSLPKACFRDTSSLWESEGKELIECFNLEDLWELYAECSAYGLGVPIVLNNGETAVQYFTPSLSAVQIYTNKSPTLSRYGPEESETDSWSDDSTSERLSRSWDAVSDDSAYDLDSTSERLSRSWDAVSDDSAYDLDSSLPPRERHLYFEFSEHLPPYSRVPFMGKVHELARDHPGLTTFKSVELSPASWMSIAWYPIYAIPGHGNSKDLDTCFLTYHNLSSILQDDAGCVAKGSTSRGGLAYLGGSEMNRNKRITLSPFGLATYKMQGDIWRNPGTSDAQRITALRNAADSWLTQLGAVHPDFNFFRNNFRFH</sequence>
<name>A0A199W3N8_ANACO</name>
<dbReference type="AlphaFoldDB" id="A0A199W3N8"/>
<reference evidence="2 3" key="1">
    <citation type="journal article" date="2016" name="DNA Res.">
        <title>The draft genome of MD-2 pineapple using hybrid error correction of long reads.</title>
        <authorList>
            <person name="Redwan R.M."/>
            <person name="Saidin A."/>
            <person name="Kumar S.V."/>
        </authorList>
    </citation>
    <scope>NUCLEOTIDE SEQUENCE [LARGE SCALE GENOMIC DNA]</scope>
    <source>
        <strain evidence="3">cv. MD2</strain>
        <tissue evidence="2">Leaf</tissue>
    </source>
</reference>
<gene>
    <name evidence="2" type="ORF">ACMD2_02941</name>
</gene>
<comment type="caution">
    <text evidence="2">The sequence shown here is derived from an EMBL/GenBank/DDBJ whole genome shotgun (WGS) entry which is preliminary data.</text>
</comment>
<accession>A0A199W3N8</accession>
<feature type="region of interest" description="Disordered" evidence="1">
    <location>
        <begin position="98"/>
        <end position="118"/>
    </location>
</feature>
<dbReference type="InterPro" id="IPR008507">
    <property type="entry name" value="DUF789"/>
</dbReference>
<dbReference type="Proteomes" id="UP000092600">
    <property type="component" value="Unassembled WGS sequence"/>
</dbReference>
<dbReference type="Pfam" id="PF05623">
    <property type="entry name" value="DUF789"/>
    <property type="match status" value="1"/>
</dbReference>
<dbReference type="PANTHER" id="PTHR31343:SF29">
    <property type="entry name" value="DUF789 DOMAIN-CONTAINING PROTEIN"/>
    <property type="match status" value="1"/>
</dbReference>
<evidence type="ECO:0000313" key="3">
    <source>
        <dbReference type="Proteomes" id="UP000092600"/>
    </source>
</evidence>
<protein>
    <recommendedName>
        <fullName evidence="4">DUF789 domain-containing protein</fullName>
    </recommendedName>
</protein>
<organism evidence="2 3">
    <name type="scientific">Ananas comosus</name>
    <name type="common">Pineapple</name>
    <name type="synonym">Ananas ananas</name>
    <dbReference type="NCBI Taxonomy" id="4615"/>
    <lineage>
        <taxon>Eukaryota</taxon>
        <taxon>Viridiplantae</taxon>
        <taxon>Streptophyta</taxon>
        <taxon>Embryophyta</taxon>
        <taxon>Tracheophyta</taxon>
        <taxon>Spermatophyta</taxon>
        <taxon>Magnoliopsida</taxon>
        <taxon>Liliopsida</taxon>
        <taxon>Poales</taxon>
        <taxon>Bromeliaceae</taxon>
        <taxon>Bromelioideae</taxon>
        <taxon>Ananas</taxon>
    </lineage>
</organism>
<dbReference type="PANTHER" id="PTHR31343">
    <property type="entry name" value="T15D22.8"/>
    <property type="match status" value="1"/>
</dbReference>
<evidence type="ECO:0000256" key="1">
    <source>
        <dbReference type="SAM" id="MobiDB-lite"/>
    </source>
</evidence>
<dbReference type="EMBL" id="LSRQ01000310">
    <property type="protein sequence ID" value="OAY83793.1"/>
    <property type="molecule type" value="Genomic_DNA"/>
</dbReference>
<evidence type="ECO:0000313" key="2">
    <source>
        <dbReference type="EMBL" id="OAY83793.1"/>
    </source>
</evidence>
<evidence type="ECO:0008006" key="4">
    <source>
        <dbReference type="Google" id="ProtNLM"/>
    </source>
</evidence>
<proteinExistence type="predicted"/>
<dbReference type="STRING" id="4615.A0A199W3N8"/>